<evidence type="ECO:0000313" key="1">
    <source>
        <dbReference type="EMBL" id="RDX96752.1"/>
    </source>
</evidence>
<dbReference type="Gene3D" id="3.20.20.80">
    <property type="entry name" value="Glycosidases"/>
    <property type="match status" value="1"/>
</dbReference>
<evidence type="ECO:0000313" key="2">
    <source>
        <dbReference type="Proteomes" id="UP000257109"/>
    </source>
</evidence>
<sequence length="72" mass="7747">MAYTNAVIVSALPSLRSITYAQHVAPNPTQHVAPRPCFDVSVLTRSNFPPGFVFGTASSAYQVNNALLITVR</sequence>
<comment type="caution">
    <text evidence="1">The sequence shown here is derived from an EMBL/GenBank/DDBJ whole genome shotgun (WGS) entry which is preliminary data.</text>
</comment>
<gene>
    <name evidence="1" type="ORF">CR513_20549</name>
</gene>
<dbReference type="OrthoDB" id="1748168at2759"/>
<dbReference type="Proteomes" id="UP000257109">
    <property type="component" value="Unassembled WGS sequence"/>
</dbReference>
<name>A0A371H1R8_MUCPR</name>
<accession>A0A371H1R8</accession>
<keyword evidence="2" id="KW-1185">Reference proteome</keyword>
<dbReference type="EMBL" id="QJKJ01003824">
    <property type="protein sequence ID" value="RDX96752.1"/>
    <property type="molecule type" value="Genomic_DNA"/>
</dbReference>
<proteinExistence type="predicted"/>
<protein>
    <submittedName>
        <fullName evidence="1">Uncharacterized protein</fullName>
    </submittedName>
</protein>
<dbReference type="SUPFAM" id="SSF51445">
    <property type="entry name" value="(Trans)glycosidases"/>
    <property type="match status" value="1"/>
</dbReference>
<dbReference type="AlphaFoldDB" id="A0A371H1R8"/>
<feature type="non-terminal residue" evidence="1">
    <location>
        <position position="1"/>
    </location>
</feature>
<dbReference type="InterPro" id="IPR017853">
    <property type="entry name" value="GH"/>
</dbReference>
<reference evidence="1" key="1">
    <citation type="submission" date="2018-05" db="EMBL/GenBank/DDBJ databases">
        <title>Draft genome of Mucuna pruriens seed.</title>
        <authorList>
            <person name="Nnadi N.E."/>
            <person name="Vos R."/>
            <person name="Hasami M.H."/>
            <person name="Devisetty U.K."/>
            <person name="Aguiy J.C."/>
        </authorList>
    </citation>
    <scope>NUCLEOTIDE SEQUENCE [LARGE SCALE GENOMIC DNA]</scope>
    <source>
        <strain evidence="1">JCA_2017</strain>
    </source>
</reference>
<organism evidence="1 2">
    <name type="scientific">Mucuna pruriens</name>
    <name type="common">Velvet bean</name>
    <name type="synonym">Dolichos pruriens</name>
    <dbReference type="NCBI Taxonomy" id="157652"/>
    <lineage>
        <taxon>Eukaryota</taxon>
        <taxon>Viridiplantae</taxon>
        <taxon>Streptophyta</taxon>
        <taxon>Embryophyta</taxon>
        <taxon>Tracheophyta</taxon>
        <taxon>Spermatophyta</taxon>
        <taxon>Magnoliopsida</taxon>
        <taxon>eudicotyledons</taxon>
        <taxon>Gunneridae</taxon>
        <taxon>Pentapetalae</taxon>
        <taxon>rosids</taxon>
        <taxon>fabids</taxon>
        <taxon>Fabales</taxon>
        <taxon>Fabaceae</taxon>
        <taxon>Papilionoideae</taxon>
        <taxon>50 kb inversion clade</taxon>
        <taxon>NPAAA clade</taxon>
        <taxon>indigoferoid/millettioid clade</taxon>
        <taxon>Phaseoleae</taxon>
        <taxon>Mucuna</taxon>
    </lineage>
</organism>